<dbReference type="EC" id="3.5.1.88" evidence="6"/>
<evidence type="ECO:0000256" key="3">
    <source>
        <dbReference type="ARBA" id="ARBA00022801"/>
    </source>
</evidence>
<evidence type="ECO:0000256" key="1">
    <source>
        <dbReference type="ARBA" id="ARBA00010759"/>
    </source>
</evidence>
<gene>
    <name evidence="6" type="primary">def</name>
    <name evidence="7" type="ORF">Voc01_082250</name>
</gene>
<keyword evidence="8" id="KW-1185">Reference proteome</keyword>
<comment type="caution">
    <text evidence="7">The sequence shown here is derived from an EMBL/GenBank/DDBJ whole genome shotgun (WGS) entry which is preliminary data.</text>
</comment>
<keyword evidence="3 6" id="KW-0378">Hydrolase</keyword>
<keyword evidence="5 6" id="KW-0408">Iron</keyword>
<feature type="active site" evidence="6">
    <location>
        <position position="199"/>
    </location>
</feature>
<proteinExistence type="inferred from homology"/>
<evidence type="ECO:0000256" key="4">
    <source>
        <dbReference type="ARBA" id="ARBA00022917"/>
    </source>
</evidence>
<dbReference type="AlphaFoldDB" id="A0A8J4A1Y0"/>
<evidence type="ECO:0000256" key="5">
    <source>
        <dbReference type="ARBA" id="ARBA00023004"/>
    </source>
</evidence>
<dbReference type="InterPro" id="IPR023635">
    <property type="entry name" value="Peptide_deformylase"/>
</dbReference>
<dbReference type="PANTHER" id="PTHR10458:SF2">
    <property type="entry name" value="PEPTIDE DEFORMYLASE, MITOCHONDRIAL"/>
    <property type="match status" value="1"/>
</dbReference>
<accession>A0A8J4A1Y0</accession>
<comment type="function">
    <text evidence="6">Removes the formyl group from the N-terminal Met of newly synthesized proteins. Requires at least a dipeptide for an efficient rate of reaction. N-terminal L-methionine is a prerequisite for activity but the enzyme has broad specificity at other positions.</text>
</comment>
<dbReference type="Gene3D" id="3.90.45.10">
    <property type="entry name" value="Peptide deformylase"/>
    <property type="match status" value="1"/>
</dbReference>
<organism evidence="7 8">
    <name type="scientific">Virgisporangium ochraceum</name>
    <dbReference type="NCBI Taxonomy" id="65505"/>
    <lineage>
        <taxon>Bacteria</taxon>
        <taxon>Bacillati</taxon>
        <taxon>Actinomycetota</taxon>
        <taxon>Actinomycetes</taxon>
        <taxon>Micromonosporales</taxon>
        <taxon>Micromonosporaceae</taxon>
        <taxon>Virgisporangium</taxon>
    </lineage>
</organism>
<keyword evidence="4 6" id="KW-0648">Protein biosynthesis</keyword>
<dbReference type="Pfam" id="PF01327">
    <property type="entry name" value="Pep_deformylase"/>
    <property type="match status" value="1"/>
</dbReference>
<dbReference type="CDD" id="cd00487">
    <property type="entry name" value="Pep_deformylase"/>
    <property type="match status" value="1"/>
</dbReference>
<keyword evidence="2 6" id="KW-0479">Metal-binding</keyword>
<comment type="catalytic activity">
    <reaction evidence="6">
        <text>N-terminal N-formyl-L-methionyl-[peptide] + H2O = N-terminal L-methionyl-[peptide] + formate</text>
        <dbReference type="Rhea" id="RHEA:24420"/>
        <dbReference type="Rhea" id="RHEA-COMP:10639"/>
        <dbReference type="Rhea" id="RHEA-COMP:10640"/>
        <dbReference type="ChEBI" id="CHEBI:15377"/>
        <dbReference type="ChEBI" id="CHEBI:15740"/>
        <dbReference type="ChEBI" id="CHEBI:49298"/>
        <dbReference type="ChEBI" id="CHEBI:64731"/>
        <dbReference type="EC" id="3.5.1.88"/>
    </reaction>
</comment>
<dbReference type="SUPFAM" id="SSF56420">
    <property type="entry name" value="Peptide deformylase"/>
    <property type="match status" value="1"/>
</dbReference>
<sequence length="233" mass="24889">MVTDTTGRAVASAAGGVTRGRVIGSAVTAGMASSSVLNKIVACATTRVKPFRAGDIPRKDPWYLAAMTIREIRLLGDAVLRTETDPVTSFDAELRELVTDLLDTVTGRPGRAGVAAPQIGVSARVFSYAVGEQVGYVVNPVLTVDWTEEQDDEEGCLSIPGLYFPRRRANSASVTGVDQHGEPITVSGTGMLARALQHETDHLNGELYIDKLTGDVRRQALRAVRSAPWAQRG</sequence>
<feature type="binding site" evidence="6">
    <location>
        <position position="202"/>
    </location>
    <ligand>
        <name>Fe cation</name>
        <dbReference type="ChEBI" id="CHEBI:24875"/>
    </ligand>
</feature>
<dbReference type="PANTHER" id="PTHR10458">
    <property type="entry name" value="PEPTIDE DEFORMYLASE"/>
    <property type="match status" value="1"/>
</dbReference>
<evidence type="ECO:0000313" key="7">
    <source>
        <dbReference type="EMBL" id="GIJ73308.1"/>
    </source>
</evidence>
<dbReference type="PRINTS" id="PR01576">
    <property type="entry name" value="PDEFORMYLASE"/>
</dbReference>
<dbReference type="GO" id="GO:0046872">
    <property type="term" value="F:metal ion binding"/>
    <property type="evidence" value="ECO:0007669"/>
    <property type="project" value="UniProtKB-KW"/>
</dbReference>
<dbReference type="NCBIfam" id="NF001159">
    <property type="entry name" value="PRK00150.1-3"/>
    <property type="match status" value="1"/>
</dbReference>
<evidence type="ECO:0000256" key="6">
    <source>
        <dbReference type="HAMAP-Rule" id="MF_00163"/>
    </source>
</evidence>
<name>A0A8J4A1Y0_9ACTN</name>
<comment type="similarity">
    <text evidence="1 6">Belongs to the polypeptide deformylase family.</text>
</comment>
<dbReference type="Proteomes" id="UP000635606">
    <property type="component" value="Unassembled WGS sequence"/>
</dbReference>
<dbReference type="GO" id="GO:0006412">
    <property type="term" value="P:translation"/>
    <property type="evidence" value="ECO:0007669"/>
    <property type="project" value="UniProtKB-UniRule"/>
</dbReference>
<evidence type="ECO:0000256" key="2">
    <source>
        <dbReference type="ARBA" id="ARBA00022723"/>
    </source>
</evidence>
<dbReference type="InterPro" id="IPR036821">
    <property type="entry name" value="Peptide_deformylase_sf"/>
</dbReference>
<dbReference type="GO" id="GO:0042586">
    <property type="term" value="F:peptide deformylase activity"/>
    <property type="evidence" value="ECO:0007669"/>
    <property type="project" value="UniProtKB-UniRule"/>
</dbReference>
<protein>
    <recommendedName>
        <fullName evidence="6">Peptide deformylase</fullName>
        <shortName evidence="6">PDF</shortName>
        <ecNumber evidence="6">3.5.1.88</ecNumber>
    </recommendedName>
    <alternativeName>
        <fullName evidence="6">Polypeptide deformylase</fullName>
    </alternativeName>
</protein>
<dbReference type="HAMAP" id="MF_00163">
    <property type="entry name" value="Pep_deformylase"/>
    <property type="match status" value="1"/>
</dbReference>
<comment type="cofactor">
    <cofactor evidence="6">
        <name>Fe(2+)</name>
        <dbReference type="ChEBI" id="CHEBI:29033"/>
    </cofactor>
    <text evidence="6">Binds 1 Fe(2+) ion.</text>
</comment>
<dbReference type="EMBL" id="BOPH01000113">
    <property type="protein sequence ID" value="GIJ73308.1"/>
    <property type="molecule type" value="Genomic_DNA"/>
</dbReference>
<evidence type="ECO:0000313" key="8">
    <source>
        <dbReference type="Proteomes" id="UP000635606"/>
    </source>
</evidence>
<reference evidence="7" key="1">
    <citation type="submission" date="2021-01" db="EMBL/GenBank/DDBJ databases">
        <title>Whole genome shotgun sequence of Virgisporangium ochraceum NBRC 16418.</title>
        <authorList>
            <person name="Komaki H."/>
            <person name="Tamura T."/>
        </authorList>
    </citation>
    <scope>NUCLEOTIDE SEQUENCE</scope>
    <source>
        <strain evidence="7">NBRC 16418</strain>
    </source>
</reference>
<feature type="binding site" evidence="6">
    <location>
        <position position="198"/>
    </location>
    <ligand>
        <name>Fe cation</name>
        <dbReference type="ChEBI" id="CHEBI:24875"/>
    </ligand>
</feature>
<feature type="binding site" evidence="6">
    <location>
        <position position="156"/>
    </location>
    <ligand>
        <name>Fe cation</name>
        <dbReference type="ChEBI" id="CHEBI:24875"/>
    </ligand>
</feature>